<name>A0A951MCK4_9BACT</name>
<feature type="domain" description="SGNH hydrolase-type esterase" evidence="2">
    <location>
        <begin position="64"/>
        <end position="235"/>
    </location>
</feature>
<dbReference type="RefSeq" id="WP_219292527.1">
    <property type="nucleotide sequence ID" value="NZ_RPHB01000008.1"/>
</dbReference>
<evidence type="ECO:0000313" key="4">
    <source>
        <dbReference type="Proteomes" id="UP000727490"/>
    </source>
</evidence>
<evidence type="ECO:0000256" key="1">
    <source>
        <dbReference type="SAM" id="Phobius"/>
    </source>
</evidence>
<dbReference type="Pfam" id="PF13472">
    <property type="entry name" value="Lipase_GDSL_2"/>
    <property type="match status" value="1"/>
</dbReference>
<proteinExistence type="predicted"/>
<keyword evidence="1" id="KW-0472">Membrane</keyword>
<dbReference type="PANTHER" id="PTHR30383:SF5">
    <property type="entry name" value="SGNH HYDROLASE-TYPE ESTERASE DOMAIN-CONTAINING PROTEIN"/>
    <property type="match status" value="1"/>
</dbReference>
<dbReference type="GO" id="GO:0004622">
    <property type="term" value="F:phosphatidylcholine lysophospholipase activity"/>
    <property type="evidence" value="ECO:0007669"/>
    <property type="project" value="TreeGrafter"/>
</dbReference>
<accession>A0A951MCK4</accession>
<dbReference type="PANTHER" id="PTHR30383">
    <property type="entry name" value="THIOESTERASE 1/PROTEASE 1/LYSOPHOSPHOLIPASE L1"/>
    <property type="match status" value="1"/>
</dbReference>
<comment type="caution">
    <text evidence="3">The sequence shown here is derived from an EMBL/GenBank/DDBJ whole genome shotgun (WGS) entry which is preliminary data.</text>
</comment>
<protein>
    <submittedName>
        <fullName evidence="3">SGNH/GDSL hydrolase family protein</fullName>
    </submittedName>
</protein>
<feature type="transmembrane region" description="Helical" evidence="1">
    <location>
        <begin position="14"/>
        <end position="32"/>
    </location>
</feature>
<keyword evidence="3" id="KW-0378">Hydrolase</keyword>
<sequence length="262" mass="29474">MWLGVFCLMVKVKLSYLIELILLIPFFPFLYLEGKKIRKKVVRLQPVSEYINLKGVRKDKSILVIGESTAAGVGASHPGSSLGANLFNSLDQEFTLMNLGKNGLKAEKLKSLLQHGLDNKTRKFDIMVIMIGANDCFKFTPPHKFLKQLEDFIELGQSQLGTVHFVIPFIPPVHQFPAIPGLLRFFLGWHRKLLAGTSKAISSKNSTVSFLELEHSFDPMFYAEDGIHPSDQGYQEIAQLISEQIRKSFQKESGPETEPPKV</sequence>
<organism evidence="3 4">
    <name type="scientific">Arthrospiribacter ruber</name>
    <dbReference type="NCBI Taxonomy" id="2487934"/>
    <lineage>
        <taxon>Bacteria</taxon>
        <taxon>Pseudomonadati</taxon>
        <taxon>Bacteroidota</taxon>
        <taxon>Cytophagia</taxon>
        <taxon>Cytophagales</taxon>
        <taxon>Cyclobacteriaceae</taxon>
        <taxon>Arthrospiribacter</taxon>
    </lineage>
</organism>
<dbReference type="EMBL" id="RPHB01000008">
    <property type="protein sequence ID" value="MBW3469436.1"/>
    <property type="molecule type" value="Genomic_DNA"/>
</dbReference>
<keyword evidence="1" id="KW-0812">Transmembrane</keyword>
<gene>
    <name evidence="3" type="ORF">EGN73_16685</name>
</gene>
<evidence type="ECO:0000259" key="2">
    <source>
        <dbReference type="Pfam" id="PF13472"/>
    </source>
</evidence>
<dbReference type="CDD" id="cd01836">
    <property type="entry name" value="FeeA_FeeB_like"/>
    <property type="match status" value="1"/>
</dbReference>
<dbReference type="InterPro" id="IPR013830">
    <property type="entry name" value="SGNH_hydro"/>
</dbReference>
<keyword evidence="4" id="KW-1185">Reference proteome</keyword>
<evidence type="ECO:0000313" key="3">
    <source>
        <dbReference type="EMBL" id="MBW3469436.1"/>
    </source>
</evidence>
<keyword evidence="1" id="KW-1133">Transmembrane helix</keyword>
<dbReference type="AlphaFoldDB" id="A0A951MCK4"/>
<dbReference type="InterPro" id="IPR051532">
    <property type="entry name" value="Ester_Hydrolysis_Enzymes"/>
</dbReference>
<dbReference type="Proteomes" id="UP000727490">
    <property type="component" value="Unassembled WGS sequence"/>
</dbReference>
<reference evidence="3 4" key="1">
    <citation type="journal article" date="2020" name="Syst. Appl. Microbiol.">
        <title>Arthrospiribacter ruber gen. nov., sp. nov., a novel bacterium isolated from Arthrospira cultures.</title>
        <authorList>
            <person name="Waleron M."/>
            <person name="Misztak A."/>
            <person name="Waleron M.M."/>
            <person name="Furmaniak M."/>
            <person name="Mrozik A."/>
            <person name="Waleron K."/>
        </authorList>
    </citation>
    <scope>NUCLEOTIDE SEQUENCE [LARGE SCALE GENOMIC DNA]</scope>
    <source>
        <strain evidence="3 4">DPMB0001</strain>
    </source>
</reference>